<feature type="compositionally biased region" description="Low complexity" evidence="7">
    <location>
        <begin position="61"/>
        <end position="72"/>
    </location>
</feature>
<proteinExistence type="predicted"/>
<evidence type="ECO:0000256" key="6">
    <source>
        <dbReference type="PROSITE-ProRule" id="PRU00023"/>
    </source>
</evidence>
<dbReference type="PROSITE" id="PS50088">
    <property type="entry name" value="ANK_REPEAT"/>
    <property type="match status" value="1"/>
</dbReference>
<evidence type="ECO:0000256" key="2">
    <source>
        <dbReference type="ARBA" id="ARBA00022737"/>
    </source>
</evidence>
<comment type="caution">
    <text evidence="8">The sequence shown here is derived from an EMBL/GenBank/DDBJ whole genome shotgun (WGS) entry which is preliminary data.</text>
</comment>
<feature type="region of interest" description="Disordered" evidence="7">
    <location>
        <begin position="1"/>
        <end position="72"/>
    </location>
</feature>
<dbReference type="SUPFAM" id="SSF48403">
    <property type="entry name" value="Ankyrin repeat"/>
    <property type="match status" value="1"/>
</dbReference>
<dbReference type="OrthoDB" id="341259at2759"/>
<evidence type="ECO:0000313" key="9">
    <source>
        <dbReference type="Proteomes" id="UP000813444"/>
    </source>
</evidence>
<dbReference type="CDD" id="cd02249">
    <property type="entry name" value="ZZ"/>
    <property type="match status" value="1"/>
</dbReference>
<dbReference type="Proteomes" id="UP000813444">
    <property type="component" value="Unassembled WGS sequence"/>
</dbReference>
<feature type="repeat" description="ANK" evidence="6">
    <location>
        <begin position="499"/>
        <end position="531"/>
    </location>
</feature>
<sequence>MALPRRSMPRSRSRSRGTSSSLATPRADATGSEDKDSDTASSDSQGGWSLSLPTSTGYTTESSESSDSSDSRSSSVLAFATQRMLSLQYLYLLGAFLEGRAPEEEVQVTGAMQFQHTAAQVLQNKEHAGLRSFLDAGRRGINEHLVLRLPPPLHHRLFIQAVFGGVEGALQGAKQWAIPVMAPPATHWPSQAARRAEHLLAGLCYFVYTRCQIPGSYFPPELAEDLDRAASGFDDKFRRATLWAMLRTMLISDAGPYSEHDHFIMVGFCAPPTDAELEVLRDVVGFLHRTERPLKLMLIVGEDIALPFDAPLSVCATLEDNPSLVTLGLEADLLQWYSSVAEERPWLNMGGVKQTLLPVLKRVLTADPLLAISYLSFTAAQAWTSGTGLKRDPQLCATRLDLIRKVLEAVHHAHRPLADHILGTTAFARVPPLTRMVNARMLLDGGDGQDAIDKLDLLTGYAGGAALLGALDHIGRRTAVVLYLLERGQDSHVNDSDNDGWTPLHWACRQWDAEVVRLLVHRGADRSMRTSQGWLPWHVAIYHKGMHLEDALMATGMPAEPGKPSVPAFMTQYWCSSCFVGIFGEHWNCNQCTNFDHCFKCHGRAAKIHEPDHTFTCYA</sequence>
<dbReference type="GO" id="GO:0008270">
    <property type="term" value="F:zinc ion binding"/>
    <property type="evidence" value="ECO:0007669"/>
    <property type="project" value="UniProtKB-KW"/>
</dbReference>
<dbReference type="InterPro" id="IPR043145">
    <property type="entry name" value="Znf_ZZ_sf"/>
</dbReference>
<gene>
    <name evidence="8" type="ORF">B0I35DRAFT_481567</name>
</gene>
<keyword evidence="3" id="KW-0863">Zinc-finger</keyword>
<keyword evidence="5 6" id="KW-0040">ANK repeat</keyword>
<dbReference type="SUPFAM" id="SSF57850">
    <property type="entry name" value="RING/U-box"/>
    <property type="match status" value="1"/>
</dbReference>
<dbReference type="Gene3D" id="1.25.40.20">
    <property type="entry name" value="Ankyrin repeat-containing domain"/>
    <property type="match status" value="1"/>
</dbReference>
<dbReference type="InterPro" id="IPR036770">
    <property type="entry name" value="Ankyrin_rpt-contain_sf"/>
</dbReference>
<dbReference type="AlphaFoldDB" id="A0A8K0SJY5"/>
<keyword evidence="2" id="KW-0677">Repeat</keyword>
<evidence type="ECO:0000256" key="5">
    <source>
        <dbReference type="ARBA" id="ARBA00023043"/>
    </source>
</evidence>
<dbReference type="PANTHER" id="PTHR24171">
    <property type="entry name" value="ANKYRIN REPEAT DOMAIN-CONTAINING PROTEIN 39-RELATED"/>
    <property type="match status" value="1"/>
</dbReference>
<keyword evidence="4" id="KW-0862">Zinc</keyword>
<keyword evidence="1" id="KW-0479">Metal-binding</keyword>
<evidence type="ECO:0000256" key="4">
    <source>
        <dbReference type="ARBA" id="ARBA00022833"/>
    </source>
</evidence>
<feature type="compositionally biased region" description="Polar residues" evidence="7">
    <location>
        <begin position="39"/>
        <end position="60"/>
    </location>
</feature>
<evidence type="ECO:0000256" key="1">
    <source>
        <dbReference type="ARBA" id="ARBA00022723"/>
    </source>
</evidence>
<dbReference type="Pfam" id="PF12796">
    <property type="entry name" value="Ank_2"/>
    <property type="match status" value="1"/>
</dbReference>
<protein>
    <recommendedName>
        <fullName evidence="10">ZZ-type domain-containing protein</fullName>
    </recommendedName>
</protein>
<evidence type="ECO:0000313" key="8">
    <source>
        <dbReference type="EMBL" id="KAH7311614.1"/>
    </source>
</evidence>
<dbReference type="PROSITE" id="PS50297">
    <property type="entry name" value="ANK_REP_REGION"/>
    <property type="match status" value="1"/>
</dbReference>
<evidence type="ECO:0008006" key="10">
    <source>
        <dbReference type="Google" id="ProtNLM"/>
    </source>
</evidence>
<dbReference type="SMART" id="SM00248">
    <property type="entry name" value="ANK"/>
    <property type="match status" value="1"/>
</dbReference>
<accession>A0A8K0SJY5</accession>
<dbReference type="EMBL" id="JAGPNK010000011">
    <property type="protein sequence ID" value="KAH7311614.1"/>
    <property type="molecule type" value="Genomic_DNA"/>
</dbReference>
<evidence type="ECO:0000256" key="7">
    <source>
        <dbReference type="SAM" id="MobiDB-lite"/>
    </source>
</evidence>
<dbReference type="InterPro" id="IPR002110">
    <property type="entry name" value="Ankyrin_rpt"/>
</dbReference>
<keyword evidence="9" id="KW-1185">Reference proteome</keyword>
<evidence type="ECO:0000256" key="3">
    <source>
        <dbReference type="ARBA" id="ARBA00022771"/>
    </source>
</evidence>
<dbReference type="Gene3D" id="3.30.60.90">
    <property type="match status" value="1"/>
</dbReference>
<name>A0A8K0SJY5_9HYPO</name>
<reference evidence="8" key="1">
    <citation type="journal article" date="2021" name="Nat. Commun.">
        <title>Genetic determinants of endophytism in the Arabidopsis root mycobiome.</title>
        <authorList>
            <person name="Mesny F."/>
            <person name="Miyauchi S."/>
            <person name="Thiergart T."/>
            <person name="Pickel B."/>
            <person name="Atanasova L."/>
            <person name="Karlsson M."/>
            <person name="Huettel B."/>
            <person name="Barry K.W."/>
            <person name="Haridas S."/>
            <person name="Chen C."/>
            <person name="Bauer D."/>
            <person name="Andreopoulos W."/>
            <person name="Pangilinan J."/>
            <person name="LaButti K."/>
            <person name="Riley R."/>
            <person name="Lipzen A."/>
            <person name="Clum A."/>
            <person name="Drula E."/>
            <person name="Henrissat B."/>
            <person name="Kohler A."/>
            <person name="Grigoriev I.V."/>
            <person name="Martin F.M."/>
            <person name="Hacquard S."/>
        </authorList>
    </citation>
    <scope>NUCLEOTIDE SEQUENCE</scope>
    <source>
        <strain evidence="8">MPI-CAGE-CH-0235</strain>
    </source>
</reference>
<organism evidence="8 9">
    <name type="scientific">Stachybotrys elegans</name>
    <dbReference type="NCBI Taxonomy" id="80388"/>
    <lineage>
        <taxon>Eukaryota</taxon>
        <taxon>Fungi</taxon>
        <taxon>Dikarya</taxon>
        <taxon>Ascomycota</taxon>
        <taxon>Pezizomycotina</taxon>
        <taxon>Sordariomycetes</taxon>
        <taxon>Hypocreomycetidae</taxon>
        <taxon>Hypocreales</taxon>
        <taxon>Stachybotryaceae</taxon>
        <taxon>Stachybotrys</taxon>
    </lineage>
</organism>